<keyword evidence="1" id="KW-1133">Transmembrane helix</keyword>
<evidence type="ECO:0000313" key="3">
    <source>
        <dbReference type="Proteomes" id="UP000812277"/>
    </source>
</evidence>
<dbReference type="Pfam" id="PF10990">
    <property type="entry name" value="DUF2809"/>
    <property type="match status" value="1"/>
</dbReference>
<accession>A0ABS7D8A4</accession>
<comment type="caution">
    <text evidence="2">The sequence shown here is derived from an EMBL/GenBank/DDBJ whole genome shotgun (WGS) entry which is preliminary data.</text>
</comment>
<name>A0ABS7D8A4_9BACL</name>
<reference evidence="2 3" key="1">
    <citation type="submission" date="2021-07" db="EMBL/GenBank/DDBJ databases">
        <title>Paenibacillus radiodurans sp. nov., isolated from the southeastern edge of Tengger Desert.</title>
        <authorList>
            <person name="Zhang G."/>
        </authorList>
    </citation>
    <scope>NUCLEOTIDE SEQUENCE [LARGE SCALE GENOMIC DNA]</scope>
    <source>
        <strain evidence="2 3">DT7-4</strain>
    </source>
</reference>
<dbReference type="RefSeq" id="WP_219873406.1">
    <property type="nucleotide sequence ID" value="NZ_JAHZIJ010000011.1"/>
</dbReference>
<organism evidence="2 3">
    <name type="scientific">Paenibacillus oenotherae</name>
    <dbReference type="NCBI Taxonomy" id="1435645"/>
    <lineage>
        <taxon>Bacteria</taxon>
        <taxon>Bacillati</taxon>
        <taxon>Bacillota</taxon>
        <taxon>Bacilli</taxon>
        <taxon>Bacillales</taxon>
        <taxon>Paenibacillaceae</taxon>
        <taxon>Paenibacillus</taxon>
    </lineage>
</organism>
<sequence>MLRARLGYFIMVIVVIVLGLSSRAFADELPAFIADHFGDALWAGMIYFAIRIVFINRTLGMAAGLGVMLCFGIEFSQLYQADWINDIRATTLGALILGKGYLTMDLIRYSVGILVSCLVDRYGFLPLHKKWAAQ</sequence>
<evidence type="ECO:0000313" key="2">
    <source>
        <dbReference type="EMBL" id="MBW7476164.1"/>
    </source>
</evidence>
<feature type="transmembrane region" description="Helical" evidence="1">
    <location>
        <begin position="36"/>
        <end position="54"/>
    </location>
</feature>
<keyword evidence="1" id="KW-0812">Transmembrane</keyword>
<dbReference type="InterPro" id="IPR021257">
    <property type="entry name" value="DUF2809"/>
</dbReference>
<proteinExistence type="predicted"/>
<keyword evidence="1" id="KW-0472">Membrane</keyword>
<dbReference type="Proteomes" id="UP000812277">
    <property type="component" value="Unassembled WGS sequence"/>
</dbReference>
<keyword evidence="3" id="KW-1185">Reference proteome</keyword>
<dbReference type="EMBL" id="JAHZIJ010000011">
    <property type="protein sequence ID" value="MBW7476164.1"/>
    <property type="molecule type" value="Genomic_DNA"/>
</dbReference>
<gene>
    <name evidence="2" type="ORF">K0T92_15580</name>
</gene>
<evidence type="ECO:0000256" key="1">
    <source>
        <dbReference type="SAM" id="Phobius"/>
    </source>
</evidence>
<protein>
    <submittedName>
        <fullName evidence="2">DUF2809 domain-containing protein</fullName>
    </submittedName>
</protein>